<dbReference type="EMBL" id="CP095061">
    <property type="protein sequence ID" value="UOQ66015.1"/>
    <property type="molecule type" value="Genomic_DNA"/>
</dbReference>
<evidence type="ECO:0000256" key="1">
    <source>
        <dbReference type="SAM" id="SignalP"/>
    </source>
</evidence>
<sequence length="158" mass="17094">MKTILKLALALSLTGLSFSTQAQGRGNAVRPSWGPTVPAGKQYYYIPEVGGYYDLNAQRYVVKRDNQWVRVVNLDGYTPSSFHPVVIDYVGAQPWGQISQHRTLYPVSLPPGQVKRLQSGKGLPPGQAKKLSAAPGGVYVVEGKNKGNNGHGKGHGKH</sequence>
<evidence type="ECO:0000313" key="2">
    <source>
        <dbReference type="EMBL" id="UOQ66015.1"/>
    </source>
</evidence>
<organism evidence="2 3">
    <name type="scientific">Hymenobacter volaticus</name>
    <dbReference type="NCBI Taxonomy" id="2932254"/>
    <lineage>
        <taxon>Bacteria</taxon>
        <taxon>Pseudomonadati</taxon>
        <taxon>Bacteroidota</taxon>
        <taxon>Cytophagia</taxon>
        <taxon>Cytophagales</taxon>
        <taxon>Hymenobacteraceae</taxon>
        <taxon>Hymenobacter</taxon>
    </lineage>
</organism>
<dbReference type="RefSeq" id="WP_245119994.1">
    <property type="nucleotide sequence ID" value="NZ_CP095061.1"/>
</dbReference>
<keyword evidence="1" id="KW-0732">Signal</keyword>
<protein>
    <recommendedName>
        <fullName evidence="4">RcnB family protein</fullName>
    </recommendedName>
</protein>
<feature type="chain" id="PRO_5046250005" description="RcnB family protein" evidence="1">
    <location>
        <begin position="23"/>
        <end position="158"/>
    </location>
</feature>
<feature type="signal peptide" evidence="1">
    <location>
        <begin position="1"/>
        <end position="22"/>
    </location>
</feature>
<dbReference type="Proteomes" id="UP000830401">
    <property type="component" value="Chromosome"/>
</dbReference>
<proteinExistence type="predicted"/>
<reference evidence="2" key="1">
    <citation type="submission" date="2022-04" db="EMBL/GenBank/DDBJ databases">
        <title>Hymenobacter sp. isolated from the air.</title>
        <authorList>
            <person name="Won M."/>
            <person name="Lee C.-M."/>
            <person name="Woen H.-Y."/>
            <person name="Kwon S.-W."/>
        </authorList>
    </citation>
    <scope>NUCLEOTIDE SEQUENCE</scope>
    <source>
        <strain evidence="2">5420S-77</strain>
    </source>
</reference>
<keyword evidence="3" id="KW-1185">Reference proteome</keyword>
<evidence type="ECO:0008006" key="4">
    <source>
        <dbReference type="Google" id="ProtNLM"/>
    </source>
</evidence>
<name>A0ABY4G542_9BACT</name>
<accession>A0ABY4G542</accession>
<gene>
    <name evidence="2" type="ORF">MUN86_21285</name>
</gene>
<evidence type="ECO:0000313" key="3">
    <source>
        <dbReference type="Proteomes" id="UP000830401"/>
    </source>
</evidence>